<evidence type="ECO:0000256" key="4">
    <source>
        <dbReference type="ARBA" id="ARBA00022553"/>
    </source>
</evidence>
<protein>
    <recommendedName>
        <fullName evidence="3">histidine kinase</fullName>
        <ecNumber evidence="3">2.7.13.3</ecNumber>
    </recommendedName>
</protein>
<comment type="catalytic activity">
    <reaction evidence="1">
        <text>ATP + protein L-histidine = ADP + protein N-phospho-L-histidine.</text>
        <dbReference type="EC" id="2.7.13.3"/>
    </reaction>
</comment>
<evidence type="ECO:0000256" key="8">
    <source>
        <dbReference type="SAM" id="Coils"/>
    </source>
</evidence>
<dbReference type="Gene3D" id="3.30.450.20">
    <property type="entry name" value="PAS domain"/>
    <property type="match status" value="1"/>
</dbReference>
<dbReference type="SUPFAM" id="SSF55874">
    <property type="entry name" value="ATPase domain of HSP90 chaperone/DNA topoisomerase II/histidine kinase"/>
    <property type="match status" value="1"/>
</dbReference>
<keyword evidence="8" id="KW-0175">Coiled coil</keyword>
<comment type="subcellular location">
    <subcellularLocation>
        <location evidence="2">Cell membrane</location>
    </subcellularLocation>
</comment>
<dbReference type="Gene3D" id="1.10.287.130">
    <property type="match status" value="1"/>
</dbReference>
<evidence type="ECO:0000256" key="5">
    <source>
        <dbReference type="ARBA" id="ARBA00022679"/>
    </source>
</evidence>
<dbReference type="Pfam" id="PF00512">
    <property type="entry name" value="HisKA"/>
    <property type="match status" value="1"/>
</dbReference>
<feature type="transmembrane region" description="Helical" evidence="9">
    <location>
        <begin position="83"/>
        <end position="103"/>
    </location>
</feature>
<evidence type="ECO:0000313" key="14">
    <source>
        <dbReference type="Proteomes" id="UP000581087"/>
    </source>
</evidence>
<dbReference type="OrthoDB" id="9757990at2"/>
<dbReference type="Proteomes" id="UP000292686">
    <property type="component" value="Unassembled WGS sequence"/>
</dbReference>
<proteinExistence type="predicted"/>
<dbReference type="Gene3D" id="3.30.565.10">
    <property type="entry name" value="Histidine kinase-like ATPase, C-terminal domain"/>
    <property type="match status" value="1"/>
</dbReference>
<keyword evidence="13" id="KW-1185">Reference proteome</keyword>
<dbReference type="PROSITE" id="PS50109">
    <property type="entry name" value="HIS_KIN"/>
    <property type="match status" value="1"/>
</dbReference>
<keyword evidence="9" id="KW-0472">Membrane</keyword>
<dbReference type="InterPro" id="IPR036890">
    <property type="entry name" value="HATPase_C_sf"/>
</dbReference>
<dbReference type="InterPro" id="IPR003661">
    <property type="entry name" value="HisK_dim/P_dom"/>
</dbReference>
<dbReference type="GO" id="GO:0005886">
    <property type="term" value="C:plasma membrane"/>
    <property type="evidence" value="ECO:0007669"/>
    <property type="project" value="UniProtKB-SubCell"/>
</dbReference>
<dbReference type="PRINTS" id="PR00344">
    <property type="entry name" value="BCTRLSENSOR"/>
</dbReference>
<feature type="transmembrane region" description="Helical" evidence="9">
    <location>
        <begin position="115"/>
        <end position="146"/>
    </location>
</feature>
<dbReference type="RefSeq" id="WP_129173349.1">
    <property type="nucleotide sequence ID" value="NZ_JACCBI010000001.1"/>
</dbReference>
<evidence type="ECO:0000313" key="12">
    <source>
        <dbReference type="EMBL" id="RXZ87595.1"/>
    </source>
</evidence>
<dbReference type="CDD" id="cd00075">
    <property type="entry name" value="HATPase"/>
    <property type="match status" value="1"/>
</dbReference>
<dbReference type="InterPro" id="IPR003594">
    <property type="entry name" value="HATPase_dom"/>
</dbReference>
<accession>A0A4Q2M621</accession>
<dbReference type="InterPro" id="IPR035965">
    <property type="entry name" value="PAS-like_dom_sf"/>
</dbReference>
<dbReference type="Pfam" id="PF02518">
    <property type="entry name" value="HATPase_c"/>
    <property type="match status" value="1"/>
</dbReference>
<dbReference type="InterPro" id="IPR005467">
    <property type="entry name" value="His_kinase_dom"/>
</dbReference>
<feature type="transmembrane region" description="Helical" evidence="9">
    <location>
        <begin position="152"/>
        <end position="174"/>
    </location>
</feature>
<dbReference type="PANTHER" id="PTHR43711:SF26">
    <property type="entry name" value="SENSOR HISTIDINE KINASE RCSC"/>
    <property type="match status" value="1"/>
</dbReference>
<gene>
    <name evidence="11" type="ORF">BJ972_001470</name>
    <name evidence="12" type="ORF">ESP50_06680</name>
</gene>
<dbReference type="PANTHER" id="PTHR43711">
    <property type="entry name" value="TWO-COMPONENT HISTIDINE KINASE"/>
    <property type="match status" value="1"/>
</dbReference>
<organism evidence="12 13">
    <name type="scientific">Agromyces atrinae</name>
    <dbReference type="NCBI Taxonomy" id="592376"/>
    <lineage>
        <taxon>Bacteria</taxon>
        <taxon>Bacillati</taxon>
        <taxon>Actinomycetota</taxon>
        <taxon>Actinomycetes</taxon>
        <taxon>Micrococcales</taxon>
        <taxon>Microbacteriaceae</taxon>
        <taxon>Agromyces</taxon>
    </lineage>
</organism>
<dbReference type="SMART" id="SM00388">
    <property type="entry name" value="HisKA"/>
    <property type="match status" value="1"/>
</dbReference>
<keyword evidence="9" id="KW-0812">Transmembrane</keyword>
<dbReference type="SUPFAM" id="SSF47384">
    <property type="entry name" value="Homodimeric domain of signal transducing histidine kinase"/>
    <property type="match status" value="1"/>
</dbReference>
<evidence type="ECO:0000256" key="3">
    <source>
        <dbReference type="ARBA" id="ARBA00012438"/>
    </source>
</evidence>
<name>A0A4Q2M621_9MICO</name>
<comment type="caution">
    <text evidence="12">The sequence shown here is derived from an EMBL/GenBank/DDBJ whole genome shotgun (WGS) entry which is preliminary data.</text>
</comment>
<evidence type="ECO:0000256" key="9">
    <source>
        <dbReference type="SAM" id="Phobius"/>
    </source>
</evidence>
<dbReference type="EMBL" id="JACCBI010000001">
    <property type="protein sequence ID" value="NYD66951.1"/>
    <property type="molecule type" value="Genomic_DNA"/>
</dbReference>
<sequence>MAGEGIGRTGVRGERRGAAVRSIDQSVMLTQLLFGFVTVVVVFLSYAIGVTVGSIVLFFAAFIGVFAGCVLAVAVPWHRFPSVTIVILPIIDIIAIGTLRIGLPDAGVGLLWAFPIIWLSTYFSLAALVTGLATAFGFVVATFAIAKNPPTVASVSSVSVLVLVLTFIGISGFLNARRSRAQRRLLRKQTIQLEDALRRARQQERLVAEVLNAVDFGVIRFGRDGEITVTNEAHARMQAAIAAPGEWPAVYAADAETLLPTERMPIARAQAGEEFDNEIVWAGEPGSPNRRALSITSRLLTDEHGAPEGSIVVSNDVTAELKALKARDDLVASVSHELRTPLTSILGYVDLALGDDLPPETTAKLEIVERNSSRLLELIGDIIVANRDGDANLVLRPTDSDIGAIVEASAESLEPRAKERDVTVHIDTVEHVHATIDPARVRQIIDNLLSNAIKYNRDGGDVYLGVTGDESWVWVVVRDTGIGISDVELPRLFDRFFRSESVRNSTIHGSGLGLGITRDIVRKHGGDLTVHSVVDEGTTVVVKIPKEAPQ</sequence>
<evidence type="ECO:0000313" key="13">
    <source>
        <dbReference type="Proteomes" id="UP000292686"/>
    </source>
</evidence>
<dbReference type="FunFam" id="3.30.565.10:FF:000006">
    <property type="entry name" value="Sensor histidine kinase WalK"/>
    <property type="match status" value="1"/>
</dbReference>
<dbReference type="SMART" id="SM00387">
    <property type="entry name" value="HATPase_c"/>
    <property type="match status" value="1"/>
</dbReference>
<reference evidence="11 14" key="2">
    <citation type="submission" date="2020-07" db="EMBL/GenBank/DDBJ databases">
        <title>Sequencing the genomes of 1000 actinobacteria strains.</title>
        <authorList>
            <person name="Klenk H.-P."/>
        </authorList>
    </citation>
    <scope>NUCLEOTIDE SEQUENCE [LARGE SCALE GENOMIC DNA]</scope>
    <source>
        <strain evidence="11 14">DSM 23870</strain>
    </source>
</reference>
<feature type="transmembrane region" description="Helical" evidence="9">
    <location>
        <begin position="55"/>
        <end position="77"/>
    </location>
</feature>
<keyword evidence="9" id="KW-1133">Transmembrane helix</keyword>
<keyword evidence="6 12" id="KW-0418">Kinase</keyword>
<feature type="transmembrane region" description="Helical" evidence="9">
    <location>
        <begin position="28"/>
        <end position="48"/>
    </location>
</feature>
<feature type="domain" description="Histidine kinase" evidence="10">
    <location>
        <begin position="333"/>
        <end position="548"/>
    </location>
</feature>
<evidence type="ECO:0000256" key="1">
    <source>
        <dbReference type="ARBA" id="ARBA00000085"/>
    </source>
</evidence>
<dbReference type="SUPFAM" id="SSF55785">
    <property type="entry name" value="PYP-like sensor domain (PAS domain)"/>
    <property type="match status" value="1"/>
</dbReference>
<keyword evidence="7" id="KW-0902">Two-component regulatory system</keyword>
<dbReference type="InterPro" id="IPR004358">
    <property type="entry name" value="Sig_transdc_His_kin-like_C"/>
</dbReference>
<dbReference type="GO" id="GO:0000155">
    <property type="term" value="F:phosphorelay sensor kinase activity"/>
    <property type="evidence" value="ECO:0007669"/>
    <property type="project" value="InterPro"/>
</dbReference>
<evidence type="ECO:0000256" key="6">
    <source>
        <dbReference type="ARBA" id="ARBA00022777"/>
    </source>
</evidence>
<evidence type="ECO:0000313" key="11">
    <source>
        <dbReference type="EMBL" id="NYD66951.1"/>
    </source>
</evidence>
<dbReference type="CDD" id="cd00082">
    <property type="entry name" value="HisKA"/>
    <property type="match status" value="1"/>
</dbReference>
<evidence type="ECO:0000259" key="10">
    <source>
        <dbReference type="PROSITE" id="PS50109"/>
    </source>
</evidence>
<feature type="coiled-coil region" evidence="8">
    <location>
        <begin position="183"/>
        <end position="213"/>
    </location>
</feature>
<dbReference type="InterPro" id="IPR050736">
    <property type="entry name" value="Sensor_HK_Regulatory"/>
</dbReference>
<dbReference type="Proteomes" id="UP000581087">
    <property type="component" value="Unassembled WGS sequence"/>
</dbReference>
<dbReference type="EMBL" id="SDPM01000002">
    <property type="protein sequence ID" value="RXZ87595.1"/>
    <property type="molecule type" value="Genomic_DNA"/>
</dbReference>
<keyword evidence="5" id="KW-0808">Transferase</keyword>
<keyword evidence="4" id="KW-0597">Phosphoprotein</keyword>
<reference evidence="12 13" key="1">
    <citation type="submission" date="2019-01" db="EMBL/GenBank/DDBJ databases">
        <title>Agromyces.</title>
        <authorList>
            <person name="Li J."/>
        </authorList>
    </citation>
    <scope>NUCLEOTIDE SEQUENCE [LARGE SCALE GENOMIC DNA]</scope>
    <source>
        <strain evidence="12 13">DSM 23870</strain>
    </source>
</reference>
<dbReference type="InterPro" id="IPR036097">
    <property type="entry name" value="HisK_dim/P_sf"/>
</dbReference>
<evidence type="ECO:0000256" key="7">
    <source>
        <dbReference type="ARBA" id="ARBA00023012"/>
    </source>
</evidence>
<dbReference type="EC" id="2.7.13.3" evidence="3"/>
<dbReference type="AlphaFoldDB" id="A0A4Q2M621"/>
<evidence type="ECO:0000256" key="2">
    <source>
        <dbReference type="ARBA" id="ARBA00004236"/>
    </source>
</evidence>